<evidence type="ECO:0000313" key="3">
    <source>
        <dbReference type="Proteomes" id="UP001335648"/>
    </source>
</evidence>
<dbReference type="AlphaFoldDB" id="A0AAN8BDX0"/>
<comment type="caution">
    <text evidence="2">The sequence shown here is derived from an EMBL/GenBank/DDBJ whole genome shotgun (WGS) entry which is preliminary data.</text>
</comment>
<organism evidence="2 3">
    <name type="scientific">Champsocephalus esox</name>
    <name type="common">pike icefish</name>
    <dbReference type="NCBI Taxonomy" id="159716"/>
    <lineage>
        <taxon>Eukaryota</taxon>
        <taxon>Metazoa</taxon>
        <taxon>Chordata</taxon>
        <taxon>Craniata</taxon>
        <taxon>Vertebrata</taxon>
        <taxon>Euteleostomi</taxon>
        <taxon>Actinopterygii</taxon>
        <taxon>Neopterygii</taxon>
        <taxon>Teleostei</taxon>
        <taxon>Neoteleostei</taxon>
        <taxon>Acanthomorphata</taxon>
        <taxon>Eupercaria</taxon>
        <taxon>Perciformes</taxon>
        <taxon>Notothenioidei</taxon>
        <taxon>Channichthyidae</taxon>
        <taxon>Champsocephalus</taxon>
    </lineage>
</organism>
<evidence type="ECO:0000256" key="1">
    <source>
        <dbReference type="SAM" id="MobiDB-lite"/>
    </source>
</evidence>
<dbReference type="EMBL" id="JAULUE010002061">
    <property type="protein sequence ID" value="KAK5883445.1"/>
    <property type="molecule type" value="Genomic_DNA"/>
</dbReference>
<accession>A0AAN8BDX0</accession>
<evidence type="ECO:0000313" key="2">
    <source>
        <dbReference type="EMBL" id="KAK5883445.1"/>
    </source>
</evidence>
<protein>
    <submittedName>
        <fullName evidence="2">Uncharacterized protein</fullName>
    </submittedName>
</protein>
<reference evidence="2 3" key="1">
    <citation type="journal article" date="2023" name="Mol. Biol. Evol.">
        <title>Genomics of Secondarily Temperate Adaptation in the Only Non-Antarctic Icefish.</title>
        <authorList>
            <person name="Rivera-Colon A.G."/>
            <person name="Rayamajhi N."/>
            <person name="Minhas B.F."/>
            <person name="Madrigal G."/>
            <person name="Bilyk K.T."/>
            <person name="Yoon V."/>
            <person name="Hune M."/>
            <person name="Gregory S."/>
            <person name="Cheng C.H.C."/>
            <person name="Catchen J.M."/>
        </authorList>
    </citation>
    <scope>NUCLEOTIDE SEQUENCE [LARGE SCALE GENOMIC DNA]</scope>
    <source>
        <strain evidence="2">JC2023a</strain>
    </source>
</reference>
<sequence>MAAAFIGAFSSEGFALNITLSVEVGRERGVRGKYSYGLRRITGGCQMKNSEPERHEGREEKWRRGGGQGGLEPPRGREGGGKISFALVTTDHKNTEGRKEEKKKREGGED</sequence>
<feature type="region of interest" description="Disordered" evidence="1">
    <location>
        <begin position="45"/>
        <end position="110"/>
    </location>
</feature>
<proteinExistence type="predicted"/>
<dbReference type="Proteomes" id="UP001335648">
    <property type="component" value="Unassembled WGS sequence"/>
</dbReference>
<name>A0AAN8BDX0_9TELE</name>
<keyword evidence="3" id="KW-1185">Reference proteome</keyword>
<feature type="compositionally biased region" description="Basic and acidic residues" evidence="1">
    <location>
        <begin position="90"/>
        <end position="110"/>
    </location>
</feature>
<gene>
    <name evidence="2" type="ORF">CesoFtcFv8_019775</name>
</gene>
<feature type="compositionally biased region" description="Basic and acidic residues" evidence="1">
    <location>
        <begin position="50"/>
        <end position="63"/>
    </location>
</feature>